<sequence length="87" mass="9615">MDLMFFTSYIETQVSLIKEDESDEPELDGVAVGLLTVISDHDTSPVHYHPVRISVLIESDAVVSLPRLGDAFLVIFGLIYTSAIPKH</sequence>
<keyword evidence="2" id="KW-1185">Reference proteome</keyword>
<dbReference type="AlphaFoldDB" id="A0A2U9C8V6"/>
<proteinExistence type="predicted"/>
<dbReference type="Proteomes" id="UP000246464">
    <property type="component" value="Chromosome 13"/>
</dbReference>
<evidence type="ECO:0000313" key="2">
    <source>
        <dbReference type="Proteomes" id="UP000246464"/>
    </source>
</evidence>
<gene>
    <name evidence="1" type="ORF">SMAX5B_015360</name>
</gene>
<reference evidence="1 2" key="1">
    <citation type="submission" date="2017-12" db="EMBL/GenBank/DDBJ databases">
        <title>Integrating genomic resources of turbot (Scophthalmus maximus) in depth evaluation of genetic and physical mapping variation across individuals.</title>
        <authorList>
            <person name="Martinez P."/>
        </authorList>
    </citation>
    <scope>NUCLEOTIDE SEQUENCE [LARGE SCALE GENOMIC DNA]</scope>
</reference>
<dbReference type="EMBL" id="CP026255">
    <property type="protein sequence ID" value="AWP12560.1"/>
    <property type="molecule type" value="Genomic_DNA"/>
</dbReference>
<evidence type="ECO:0000313" key="1">
    <source>
        <dbReference type="EMBL" id="AWP12560.1"/>
    </source>
</evidence>
<organism evidence="1 2">
    <name type="scientific">Scophthalmus maximus</name>
    <name type="common">Turbot</name>
    <name type="synonym">Psetta maxima</name>
    <dbReference type="NCBI Taxonomy" id="52904"/>
    <lineage>
        <taxon>Eukaryota</taxon>
        <taxon>Metazoa</taxon>
        <taxon>Chordata</taxon>
        <taxon>Craniata</taxon>
        <taxon>Vertebrata</taxon>
        <taxon>Euteleostomi</taxon>
        <taxon>Actinopterygii</taxon>
        <taxon>Neopterygii</taxon>
        <taxon>Teleostei</taxon>
        <taxon>Neoteleostei</taxon>
        <taxon>Acanthomorphata</taxon>
        <taxon>Carangaria</taxon>
        <taxon>Pleuronectiformes</taxon>
        <taxon>Pleuronectoidei</taxon>
        <taxon>Scophthalmidae</taxon>
        <taxon>Scophthalmus</taxon>
    </lineage>
</organism>
<accession>A0A2U9C8V6</accession>
<name>A0A2U9C8V6_SCOMX</name>
<protein>
    <submittedName>
        <fullName evidence="1">Uncharacterized protein</fullName>
    </submittedName>
</protein>